<dbReference type="OrthoDB" id="9811721at2"/>
<keyword evidence="6 8" id="KW-1133">Transmembrane helix</keyword>
<dbReference type="Gene3D" id="1.10.3470.10">
    <property type="entry name" value="ABC transporter involved in vitamin B12 uptake, BtuC"/>
    <property type="match status" value="2"/>
</dbReference>
<comment type="similarity">
    <text evidence="2">Belongs to the binding-protein-dependent transport system permease family. FecCD subfamily.</text>
</comment>
<evidence type="ECO:0000256" key="5">
    <source>
        <dbReference type="ARBA" id="ARBA00022692"/>
    </source>
</evidence>
<evidence type="ECO:0000256" key="7">
    <source>
        <dbReference type="ARBA" id="ARBA00023136"/>
    </source>
</evidence>
<evidence type="ECO:0000313" key="10">
    <source>
        <dbReference type="Proteomes" id="UP000030826"/>
    </source>
</evidence>
<feature type="transmembrane region" description="Helical" evidence="8">
    <location>
        <begin position="281"/>
        <end position="300"/>
    </location>
</feature>
<evidence type="ECO:0000256" key="2">
    <source>
        <dbReference type="ARBA" id="ARBA00007935"/>
    </source>
</evidence>
<keyword evidence="3" id="KW-0813">Transport</keyword>
<feature type="transmembrane region" description="Helical" evidence="8">
    <location>
        <begin position="60"/>
        <end position="81"/>
    </location>
</feature>
<organism evidence="9 10">
    <name type="scientific">Aureimonas altamirensis</name>
    <dbReference type="NCBI Taxonomy" id="370622"/>
    <lineage>
        <taxon>Bacteria</taxon>
        <taxon>Pseudomonadati</taxon>
        <taxon>Pseudomonadota</taxon>
        <taxon>Alphaproteobacteria</taxon>
        <taxon>Hyphomicrobiales</taxon>
        <taxon>Aurantimonadaceae</taxon>
        <taxon>Aureimonas</taxon>
    </lineage>
</organism>
<feature type="transmembrane region" description="Helical" evidence="8">
    <location>
        <begin position="609"/>
        <end position="628"/>
    </location>
</feature>
<dbReference type="Proteomes" id="UP000030826">
    <property type="component" value="Unassembled WGS sequence"/>
</dbReference>
<evidence type="ECO:0008006" key="11">
    <source>
        <dbReference type="Google" id="ProtNLM"/>
    </source>
</evidence>
<dbReference type="AlphaFoldDB" id="A0A0B1Q012"/>
<comment type="caution">
    <text evidence="9">The sequence shown here is derived from an EMBL/GenBank/DDBJ whole genome shotgun (WGS) entry which is preliminary data.</text>
</comment>
<feature type="transmembrane region" description="Helical" evidence="8">
    <location>
        <begin position="482"/>
        <end position="501"/>
    </location>
</feature>
<feature type="transmembrane region" description="Helical" evidence="8">
    <location>
        <begin position="123"/>
        <end position="141"/>
    </location>
</feature>
<feature type="transmembrane region" description="Helical" evidence="8">
    <location>
        <begin position="12"/>
        <end position="40"/>
    </location>
</feature>
<feature type="transmembrane region" description="Helical" evidence="8">
    <location>
        <begin position="566"/>
        <end position="588"/>
    </location>
</feature>
<dbReference type="GO" id="GO:0022857">
    <property type="term" value="F:transmembrane transporter activity"/>
    <property type="evidence" value="ECO:0007669"/>
    <property type="project" value="InterPro"/>
</dbReference>
<gene>
    <name evidence="9" type="ORF">LA66_17195</name>
</gene>
<proteinExistence type="inferred from homology"/>
<evidence type="ECO:0000256" key="8">
    <source>
        <dbReference type="SAM" id="Phobius"/>
    </source>
</evidence>
<comment type="subcellular location">
    <subcellularLocation>
        <location evidence="1">Cell membrane</location>
        <topology evidence="1">Multi-pass membrane protein</topology>
    </subcellularLocation>
</comment>
<evidence type="ECO:0000256" key="3">
    <source>
        <dbReference type="ARBA" id="ARBA00022448"/>
    </source>
</evidence>
<feature type="transmembrane region" description="Helical" evidence="8">
    <location>
        <begin position="93"/>
        <end position="111"/>
    </location>
</feature>
<dbReference type="EMBL" id="JRFJ01000005">
    <property type="protein sequence ID" value="KHJ53659.1"/>
    <property type="molecule type" value="Genomic_DNA"/>
</dbReference>
<feature type="transmembrane region" description="Helical" evidence="8">
    <location>
        <begin position="634"/>
        <end position="655"/>
    </location>
</feature>
<reference evidence="9 10" key="1">
    <citation type="submission" date="2014-09" db="EMBL/GenBank/DDBJ databases">
        <title>Isolation and characterization of Aurantimonas altamirensis ON-56566 from clinical sample following a dog bite.</title>
        <authorList>
            <person name="Eshaghi A."/>
            <person name="Li A."/>
            <person name="Shahinas D."/>
            <person name="Bahn P."/>
            <person name="Kus J.V."/>
            <person name="Patel S.N."/>
        </authorList>
    </citation>
    <scope>NUCLEOTIDE SEQUENCE [LARGE SCALE GENOMIC DNA]</scope>
    <source>
        <strain evidence="9 10">ON-56566</strain>
    </source>
</reference>
<feature type="transmembrane region" description="Helical" evidence="8">
    <location>
        <begin position="424"/>
        <end position="442"/>
    </location>
</feature>
<keyword evidence="5 8" id="KW-0812">Transmembrane</keyword>
<dbReference type="STRING" id="370622.LA66_17195"/>
<dbReference type="GO" id="GO:0033214">
    <property type="term" value="P:siderophore-iron import into cell"/>
    <property type="evidence" value="ECO:0007669"/>
    <property type="project" value="TreeGrafter"/>
</dbReference>
<dbReference type="InterPro" id="IPR000522">
    <property type="entry name" value="ABC_transptr_permease_BtuC"/>
</dbReference>
<feature type="transmembrane region" description="Helical" evidence="8">
    <location>
        <begin position="312"/>
        <end position="331"/>
    </location>
</feature>
<dbReference type="GO" id="GO:0005886">
    <property type="term" value="C:plasma membrane"/>
    <property type="evidence" value="ECO:0007669"/>
    <property type="project" value="UniProtKB-SubCell"/>
</dbReference>
<evidence type="ECO:0000313" key="9">
    <source>
        <dbReference type="EMBL" id="KHJ53659.1"/>
    </source>
</evidence>
<feature type="transmembrane region" description="Helical" evidence="8">
    <location>
        <begin position="234"/>
        <end position="261"/>
    </location>
</feature>
<evidence type="ECO:0000256" key="6">
    <source>
        <dbReference type="ARBA" id="ARBA00022989"/>
    </source>
</evidence>
<feature type="transmembrane region" description="Helical" evidence="8">
    <location>
        <begin position="148"/>
        <end position="171"/>
    </location>
</feature>
<name>A0A0B1Q012_9HYPH</name>
<dbReference type="SUPFAM" id="SSF81345">
    <property type="entry name" value="ABC transporter involved in vitamin B12 uptake, BtuC"/>
    <property type="match status" value="2"/>
</dbReference>
<feature type="transmembrane region" description="Helical" evidence="8">
    <location>
        <begin position="449"/>
        <end position="470"/>
    </location>
</feature>
<dbReference type="PANTHER" id="PTHR30472:SF37">
    <property type="entry name" value="FE(3+) DICITRATE TRANSPORT SYSTEM PERMEASE PROTEIN FECD-RELATED"/>
    <property type="match status" value="1"/>
</dbReference>
<feature type="transmembrane region" description="Helical" evidence="8">
    <location>
        <begin position="351"/>
        <end position="370"/>
    </location>
</feature>
<keyword evidence="7 8" id="KW-0472">Membrane</keyword>
<accession>A0A0B1Q012</accession>
<evidence type="ECO:0000256" key="1">
    <source>
        <dbReference type="ARBA" id="ARBA00004651"/>
    </source>
</evidence>
<dbReference type="RefSeq" id="WP_039195166.1">
    <property type="nucleotide sequence ID" value="NZ_JRFJ01000005.1"/>
</dbReference>
<dbReference type="PROSITE" id="PS51257">
    <property type="entry name" value="PROKAR_LIPOPROTEIN"/>
    <property type="match status" value="1"/>
</dbReference>
<feature type="transmembrane region" description="Helical" evidence="8">
    <location>
        <begin position="391"/>
        <end position="412"/>
    </location>
</feature>
<keyword evidence="4" id="KW-1003">Cell membrane</keyword>
<dbReference type="NCBIfam" id="NF007866">
    <property type="entry name" value="PRK10577.1-2"/>
    <property type="match status" value="1"/>
</dbReference>
<evidence type="ECO:0000256" key="4">
    <source>
        <dbReference type="ARBA" id="ARBA00022475"/>
    </source>
</evidence>
<dbReference type="PANTHER" id="PTHR30472">
    <property type="entry name" value="FERRIC ENTEROBACTIN TRANSPORT SYSTEM PERMEASE PROTEIN"/>
    <property type="match status" value="1"/>
</dbReference>
<protein>
    <recommendedName>
        <fullName evidence="11">Iron ABC transporter</fullName>
    </recommendedName>
</protein>
<dbReference type="CDD" id="cd06550">
    <property type="entry name" value="TM_ABC_iron-siderophores_like"/>
    <property type="match status" value="2"/>
</dbReference>
<feature type="transmembrane region" description="Helical" evidence="8">
    <location>
        <begin position="522"/>
        <end position="546"/>
    </location>
</feature>
<dbReference type="Pfam" id="PF01032">
    <property type="entry name" value="FecCD"/>
    <property type="match status" value="2"/>
</dbReference>
<sequence>MKIPSTVRFPLAVSIIFLSACAAALTLYDAVSLLSPYGWWHAMTATDLSDPHELLARYAFAPRVAVSILAGASLGLAGLLLSHSLSNPLAEPTTLGTSAGAGLALTASTLYAPSLLAMGGRGMVALAGAAAATGLTFAIGWRRRGSPVSLVLSGLVVTMVSGSAAAGLIALDSDNLSAIFVWQSGSLVQSGDRAAQTLLVCLLVAFSVCRLLARPLTILGFEDALARSLGQSPGRIRFVAILTGVVLAANVVSFVGVIAFIGLAAPVFSRILGARSFHRQLVAAPALGALMLWLIDRVVFHLESGSDIPTGAAAALVGAPVLLFALASLRYGGTLRAKPAAPVGLALKVRWPALVAFITLITIASFTFGRGPGGWEWLAWDMWQEMAPYRLPRIAVSFGAGILLAVAGAMLQTSSGNPMASPEFLGASGGAALGVLVLMLVVPYELQNAMVNVAAALGSLAALTLLLGIMLRRDMIPERVLLTGWLIAIFASSVASLVLAGGDTRVQWLQLWLTGSTYRASATDAIITLSAALLSLAALPFIARWLVILPLGRSVATSAGVPVTRAYALILTIAAGATAVATVVIGPLSFIGLMAPHFARLIGFRRPMLQIYAAAFIGASILVISDWIGRTVIYPWQVPAGLVAALVGAPAFIWLMRRPT</sequence>
<dbReference type="InterPro" id="IPR037294">
    <property type="entry name" value="ABC_BtuC-like"/>
</dbReference>